<dbReference type="InterPro" id="IPR001609">
    <property type="entry name" value="Myosin_head_motor_dom-like"/>
</dbReference>
<protein>
    <recommendedName>
        <fullName evidence="2">Myosin motor domain-containing protein</fullName>
    </recommendedName>
</protein>
<keyword evidence="1" id="KW-0009">Actin-binding</keyword>
<gene>
    <name evidence="3" type="ORF">TGEB3V08_LOCUS7576</name>
</gene>
<evidence type="ECO:0000259" key="2">
    <source>
        <dbReference type="PROSITE" id="PS51456"/>
    </source>
</evidence>
<dbReference type="SUPFAM" id="SSF52540">
    <property type="entry name" value="P-loop containing nucleoside triphosphate hydrolases"/>
    <property type="match status" value="1"/>
</dbReference>
<sequence length="133" mass="14766">MDASEIPDQSLVQRIAAILDVTKDLLNDALTKKTIFVQGERVVSPLSSVHAVEARDAFVKGIYGQLFIFIVDKINATIYRSHSVIKNSIGVLDIFGFENFEVTWWSRGKVSDLYDPVALMSDLLSLVLSLLPP</sequence>
<dbReference type="PANTHER" id="PTHR46049">
    <property type="entry name" value="AGAP003327-PA"/>
    <property type="match status" value="1"/>
</dbReference>
<accession>A0A7R9K1V5</accession>
<dbReference type="PROSITE" id="PS51456">
    <property type="entry name" value="MYOSIN_MOTOR"/>
    <property type="match status" value="1"/>
</dbReference>
<comment type="caution">
    <text evidence="1">Lacks conserved residue(s) required for the propagation of feature annotation.</text>
</comment>
<dbReference type="Gene3D" id="1.20.120.720">
    <property type="entry name" value="Myosin VI head, motor domain, U50 subdomain"/>
    <property type="match status" value="1"/>
</dbReference>
<evidence type="ECO:0000256" key="1">
    <source>
        <dbReference type="PROSITE-ProRule" id="PRU00782"/>
    </source>
</evidence>
<evidence type="ECO:0000313" key="3">
    <source>
        <dbReference type="EMBL" id="CAD7600195.1"/>
    </source>
</evidence>
<dbReference type="Pfam" id="PF00063">
    <property type="entry name" value="Myosin_head"/>
    <property type="match status" value="1"/>
</dbReference>
<dbReference type="EMBL" id="OE842491">
    <property type="protein sequence ID" value="CAD7600195.1"/>
    <property type="molecule type" value="Genomic_DNA"/>
</dbReference>
<comment type="similarity">
    <text evidence="1">Belongs to the TRAFAC class myosin-kinesin ATPase superfamily. Myosin family.</text>
</comment>
<keyword evidence="1" id="KW-0505">Motor protein</keyword>
<organism evidence="3">
    <name type="scientific">Timema genevievae</name>
    <name type="common">Walking stick</name>
    <dbReference type="NCBI Taxonomy" id="629358"/>
    <lineage>
        <taxon>Eukaryota</taxon>
        <taxon>Metazoa</taxon>
        <taxon>Ecdysozoa</taxon>
        <taxon>Arthropoda</taxon>
        <taxon>Hexapoda</taxon>
        <taxon>Insecta</taxon>
        <taxon>Pterygota</taxon>
        <taxon>Neoptera</taxon>
        <taxon>Polyneoptera</taxon>
        <taxon>Phasmatodea</taxon>
        <taxon>Timematodea</taxon>
        <taxon>Timematoidea</taxon>
        <taxon>Timematidae</taxon>
        <taxon>Timema</taxon>
    </lineage>
</organism>
<dbReference type="PANTHER" id="PTHR46049:SF10">
    <property type="entry name" value="MYOSIN VIIA"/>
    <property type="match status" value="1"/>
</dbReference>
<feature type="domain" description="Myosin motor" evidence="2">
    <location>
        <begin position="1"/>
        <end position="133"/>
    </location>
</feature>
<reference evidence="3" key="1">
    <citation type="submission" date="2020-11" db="EMBL/GenBank/DDBJ databases">
        <authorList>
            <person name="Tran Van P."/>
        </authorList>
    </citation>
    <scope>NUCLEOTIDE SEQUENCE</scope>
</reference>
<dbReference type="AlphaFoldDB" id="A0A7R9K1V5"/>
<name>A0A7R9K1V5_TIMGE</name>
<dbReference type="GO" id="GO:0005524">
    <property type="term" value="F:ATP binding"/>
    <property type="evidence" value="ECO:0007669"/>
    <property type="project" value="InterPro"/>
</dbReference>
<dbReference type="InterPro" id="IPR027417">
    <property type="entry name" value="P-loop_NTPase"/>
</dbReference>
<dbReference type="GO" id="GO:0016459">
    <property type="term" value="C:myosin complex"/>
    <property type="evidence" value="ECO:0007669"/>
    <property type="project" value="UniProtKB-KW"/>
</dbReference>
<dbReference type="InterPro" id="IPR051724">
    <property type="entry name" value="Actin_motor_Myosin"/>
</dbReference>
<dbReference type="GO" id="GO:0003779">
    <property type="term" value="F:actin binding"/>
    <property type="evidence" value="ECO:0007669"/>
    <property type="project" value="UniProtKB-KW"/>
</dbReference>
<proteinExistence type="inferred from homology"/>
<keyword evidence="1" id="KW-0518">Myosin</keyword>
<dbReference type="GO" id="GO:0003774">
    <property type="term" value="F:cytoskeletal motor activity"/>
    <property type="evidence" value="ECO:0007669"/>
    <property type="project" value="InterPro"/>
</dbReference>